<feature type="region of interest" description="Disordered" evidence="7">
    <location>
        <begin position="1"/>
        <end position="51"/>
    </location>
</feature>
<evidence type="ECO:0000256" key="1">
    <source>
        <dbReference type="ARBA" id="ARBA00022722"/>
    </source>
</evidence>
<organism evidence="8 9">
    <name type="scientific">Ambispora leptoticha</name>
    <dbReference type="NCBI Taxonomy" id="144679"/>
    <lineage>
        <taxon>Eukaryota</taxon>
        <taxon>Fungi</taxon>
        <taxon>Fungi incertae sedis</taxon>
        <taxon>Mucoromycota</taxon>
        <taxon>Glomeromycotina</taxon>
        <taxon>Glomeromycetes</taxon>
        <taxon>Archaeosporales</taxon>
        <taxon>Ambisporaceae</taxon>
        <taxon>Ambispora</taxon>
    </lineage>
</organism>
<dbReference type="OrthoDB" id="49151at2759"/>
<proteinExistence type="predicted"/>
<gene>
    <name evidence="8" type="ORF">ALEPTO_LOCUS6176</name>
</gene>
<evidence type="ECO:0000256" key="4">
    <source>
        <dbReference type="ARBA" id="ARBA00023242"/>
    </source>
</evidence>
<sequence>MNGPLVDYSSAEESGDSKEENEVGKFSSGKLCRSQEEEEENKESRKKKQVDLPPLPNEFLELFTGQKRHTVNKKEIDTTKKHEDRIRTVSHVEGNWATHVFVDVKIDRDFENIIQKIKNKVQKIIAQEGHDFKIYSCFERNEDKGNIEEETLESKLPEENEVDALVSSSSYPSYTLHEAITDDDDTKLLHISLSRPIFLKYHQINSFWGKIRSAVQDSKRFSLSFAKIEYFVNDEKTRSFLALEVGKGYNEIPRFHASILWWSPRNTTAALCDSIVAAAAANEDEIREEIFIIDGINCKIGNKEFTQILV</sequence>
<keyword evidence="4" id="KW-0539">Nucleus</keyword>
<reference evidence="8" key="1">
    <citation type="submission" date="2021-06" db="EMBL/GenBank/DDBJ databases">
        <authorList>
            <person name="Kallberg Y."/>
            <person name="Tangrot J."/>
            <person name="Rosling A."/>
        </authorList>
    </citation>
    <scope>NUCLEOTIDE SEQUENCE</scope>
    <source>
        <strain evidence="8">FL130A</strain>
    </source>
</reference>
<dbReference type="GO" id="GO:0034477">
    <property type="term" value="P:U6 snRNA 3'-end processing"/>
    <property type="evidence" value="ECO:0007669"/>
    <property type="project" value="InterPro"/>
</dbReference>
<keyword evidence="1" id="KW-0540">Nuclease</keyword>
<evidence type="ECO:0000256" key="7">
    <source>
        <dbReference type="SAM" id="MobiDB-lite"/>
    </source>
</evidence>
<dbReference type="EMBL" id="CAJVPS010002006">
    <property type="protein sequence ID" value="CAG8557318.1"/>
    <property type="molecule type" value="Genomic_DNA"/>
</dbReference>
<evidence type="ECO:0000256" key="5">
    <source>
        <dbReference type="ARBA" id="ARBA00029543"/>
    </source>
</evidence>
<evidence type="ECO:0000256" key="6">
    <source>
        <dbReference type="ARBA" id="ARBA00030030"/>
    </source>
</evidence>
<dbReference type="InterPro" id="IPR027521">
    <property type="entry name" value="Usb1"/>
</dbReference>
<keyword evidence="9" id="KW-1185">Reference proteome</keyword>
<evidence type="ECO:0000256" key="3">
    <source>
        <dbReference type="ARBA" id="ARBA00023239"/>
    </source>
</evidence>
<dbReference type="PANTHER" id="PTHR13522">
    <property type="entry name" value="U6 SNRNA PHOSPHODIESTERASE 1"/>
    <property type="match status" value="1"/>
</dbReference>
<evidence type="ECO:0000256" key="2">
    <source>
        <dbReference type="ARBA" id="ARBA00022801"/>
    </source>
</evidence>
<evidence type="ECO:0000313" key="9">
    <source>
        <dbReference type="Proteomes" id="UP000789508"/>
    </source>
</evidence>
<dbReference type="Pfam" id="PF09749">
    <property type="entry name" value="HVSL"/>
    <property type="match status" value="1"/>
</dbReference>
<dbReference type="Proteomes" id="UP000789508">
    <property type="component" value="Unassembled WGS sequence"/>
</dbReference>
<dbReference type="GO" id="GO:0005634">
    <property type="term" value="C:nucleus"/>
    <property type="evidence" value="ECO:0007669"/>
    <property type="project" value="TreeGrafter"/>
</dbReference>
<dbReference type="PANTHER" id="PTHR13522:SF3">
    <property type="entry name" value="U6 SNRNA PHOSPHODIESTERASE 1"/>
    <property type="match status" value="1"/>
</dbReference>
<dbReference type="GO" id="GO:0000175">
    <property type="term" value="F:3'-5'-RNA exonuclease activity"/>
    <property type="evidence" value="ECO:0007669"/>
    <property type="project" value="TreeGrafter"/>
</dbReference>
<dbReference type="Gene3D" id="3.90.1140.10">
    <property type="entry name" value="Cyclic phosphodiesterase"/>
    <property type="match status" value="1"/>
</dbReference>
<dbReference type="GO" id="GO:0016829">
    <property type="term" value="F:lyase activity"/>
    <property type="evidence" value="ECO:0007669"/>
    <property type="project" value="UniProtKB-KW"/>
</dbReference>
<protein>
    <recommendedName>
        <fullName evidence="5">U6 snRNA phosphodiesterase 1</fullName>
    </recommendedName>
    <alternativeName>
        <fullName evidence="6">3'-5' RNA exonuclease USB1</fullName>
    </alternativeName>
</protein>
<dbReference type="AlphaFoldDB" id="A0A9N9B6Q8"/>
<evidence type="ECO:0000313" key="8">
    <source>
        <dbReference type="EMBL" id="CAG8557318.1"/>
    </source>
</evidence>
<keyword evidence="2" id="KW-0378">Hydrolase</keyword>
<comment type="caution">
    <text evidence="8">The sequence shown here is derived from an EMBL/GenBank/DDBJ whole genome shotgun (WGS) entry which is preliminary data.</text>
</comment>
<name>A0A9N9B6Q8_9GLOM</name>
<accession>A0A9N9B6Q8</accession>
<keyword evidence="3" id="KW-0456">Lyase</keyword>